<dbReference type="RefSeq" id="WP_345656791.1">
    <property type="nucleotide sequence ID" value="NZ_BAABKB010000032.1"/>
</dbReference>
<gene>
    <name evidence="1" type="ORF">GCM10023335_69970</name>
</gene>
<comment type="caution">
    <text evidence="1">The sequence shown here is derived from an EMBL/GenBank/DDBJ whole genome shotgun (WGS) entry which is preliminary data.</text>
</comment>
<dbReference type="SUPFAM" id="SSF46785">
    <property type="entry name" value="Winged helix' DNA-binding domain"/>
    <property type="match status" value="1"/>
</dbReference>
<protein>
    <recommendedName>
        <fullName evidence="3">MarR family transcriptional regulator</fullName>
    </recommendedName>
</protein>
<organism evidence="1 2">
    <name type="scientific">Streptomyces siamensis</name>
    <dbReference type="NCBI Taxonomy" id="1274986"/>
    <lineage>
        <taxon>Bacteria</taxon>
        <taxon>Bacillati</taxon>
        <taxon>Actinomycetota</taxon>
        <taxon>Actinomycetes</taxon>
        <taxon>Kitasatosporales</taxon>
        <taxon>Streptomycetaceae</taxon>
        <taxon>Streptomyces</taxon>
    </lineage>
</organism>
<proteinExistence type="predicted"/>
<accession>A0ABP9JHI1</accession>
<sequence>MTTTTPPVNGQVIGLAHYASRAALEKVLARTGTTFNQSVALRAVSDNGGTVARERLLGRLTGALKIDESLARETVEELTARKLLDEPAADQVSLTDSGRQLFEAVRAGGNAIAARLYAGIPAEDLATAGRVLALITERADAELAEGESADTEAVGA</sequence>
<evidence type="ECO:0000313" key="2">
    <source>
        <dbReference type="Proteomes" id="UP001501759"/>
    </source>
</evidence>
<dbReference type="EMBL" id="BAABKB010000032">
    <property type="protein sequence ID" value="GAA5030066.1"/>
    <property type="molecule type" value="Genomic_DNA"/>
</dbReference>
<dbReference type="InterPro" id="IPR036388">
    <property type="entry name" value="WH-like_DNA-bd_sf"/>
</dbReference>
<name>A0ABP9JHI1_9ACTN</name>
<dbReference type="Gene3D" id="1.10.10.10">
    <property type="entry name" value="Winged helix-like DNA-binding domain superfamily/Winged helix DNA-binding domain"/>
    <property type="match status" value="1"/>
</dbReference>
<reference evidence="2" key="1">
    <citation type="journal article" date="2019" name="Int. J. Syst. Evol. Microbiol.">
        <title>The Global Catalogue of Microorganisms (GCM) 10K type strain sequencing project: providing services to taxonomists for standard genome sequencing and annotation.</title>
        <authorList>
            <consortium name="The Broad Institute Genomics Platform"/>
            <consortium name="The Broad Institute Genome Sequencing Center for Infectious Disease"/>
            <person name="Wu L."/>
            <person name="Ma J."/>
        </authorList>
    </citation>
    <scope>NUCLEOTIDE SEQUENCE [LARGE SCALE GENOMIC DNA]</scope>
    <source>
        <strain evidence="2">JCM 18409</strain>
    </source>
</reference>
<dbReference type="InterPro" id="IPR036390">
    <property type="entry name" value="WH_DNA-bd_sf"/>
</dbReference>
<dbReference type="Proteomes" id="UP001501759">
    <property type="component" value="Unassembled WGS sequence"/>
</dbReference>
<evidence type="ECO:0008006" key="3">
    <source>
        <dbReference type="Google" id="ProtNLM"/>
    </source>
</evidence>
<evidence type="ECO:0000313" key="1">
    <source>
        <dbReference type="EMBL" id="GAA5030066.1"/>
    </source>
</evidence>
<keyword evidence="2" id="KW-1185">Reference proteome</keyword>